<name>A0A9Q3E4A1_9BASI</name>
<dbReference type="AlphaFoldDB" id="A0A9Q3E4A1"/>
<evidence type="ECO:0000256" key="1">
    <source>
        <dbReference type="SAM" id="MobiDB-lite"/>
    </source>
</evidence>
<organism evidence="2 3">
    <name type="scientific">Austropuccinia psidii MF-1</name>
    <dbReference type="NCBI Taxonomy" id="1389203"/>
    <lineage>
        <taxon>Eukaryota</taxon>
        <taxon>Fungi</taxon>
        <taxon>Dikarya</taxon>
        <taxon>Basidiomycota</taxon>
        <taxon>Pucciniomycotina</taxon>
        <taxon>Pucciniomycetes</taxon>
        <taxon>Pucciniales</taxon>
        <taxon>Sphaerophragmiaceae</taxon>
        <taxon>Austropuccinia</taxon>
    </lineage>
</organism>
<dbReference type="Proteomes" id="UP000765509">
    <property type="component" value="Unassembled WGS sequence"/>
</dbReference>
<keyword evidence="3" id="KW-1185">Reference proteome</keyword>
<comment type="caution">
    <text evidence="2">The sequence shown here is derived from an EMBL/GenBank/DDBJ whole genome shotgun (WGS) entry which is preliminary data.</text>
</comment>
<feature type="compositionally biased region" description="Basic residues" evidence="1">
    <location>
        <begin position="96"/>
        <end position="105"/>
    </location>
</feature>
<accession>A0A9Q3E4A1</accession>
<protein>
    <submittedName>
        <fullName evidence="2">Uncharacterized protein</fullName>
    </submittedName>
</protein>
<proteinExistence type="predicted"/>
<evidence type="ECO:0000313" key="2">
    <source>
        <dbReference type="EMBL" id="MBW0515656.1"/>
    </source>
</evidence>
<evidence type="ECO:0000313" key="3">
    <source>
        <dbReference type="Proteomes" id="UP000765509"/>
    </source>
</evidence>
<feature type="compositionally biased region" description="Low complexity" evidence="1">
    <location>
        <begin position="86"/>
        <end position="95"/>
    </location>
</feature>
<sequence>MNSYLHIKRFLGLEKTIELLGGQSLFFCKYKVKKIKNWLKNQSLLSIEQKKELEMTPSLEKEGSLVSTSSKPASEVSKYKPKRPQKQQQGTQNHQGKGKVKAKWHRNYPQGYRIPKLEPSAMDSIFNMARTLMELKSKEQEKINRTFSCK</sequence>
<gene>
    <name evidence="2" type="ORF">O181_055371</name>
</gene>
<feature type="region of interest" description="Disordered" evidence="1">
    <location>
        <begin position="58"/>
        <end position="105"/>
    </location>
</feature>
<dbReference type="EMBL" id="AVOT02024763">
    <property type="protein sequence ID" value="MBW0515656.1"/>
    <property type="molecule type" value="Genomic_DNA"/>
</dbReference>
<reference evidence="2" key="1">
    <citation type="submission" date="2021-03" db="EMBL/GenBank/DDBJ databases">
        <title>Draft genome sequence of rust myrtle Austropuccinia psidii MF-1, a brazilian biotype.</title>
        <authorList>
            <person name="Quecine M.C."/>
            <person name="Pachon D.M.R."/>
            <person name="Bonatelli M.L."/>
            <person name="Correr F.H."/>
            <person name="Franceschini L.M."/>
            <person name="Leite T.F."/>
            <person name="Margarido G.R.A."/>
            <person name="Almeida C.A."/>
            <person name="Ferrarezi J.A."/>
            <person name="Labate C.A."/>
        </authorList>
    </citation>
    <scope>NUCLEOTIDE SEQUENCE</scope>
    <source>
        <strain evidence="2">MF-1</strain>
    </source>
</reference>